<dbReference type="PANTHER" id="PTHR12428">
    <property type="entry name" value="OXA1"/>
    <property type="match status" value="1"/>
</dbReference>
<keyword evidence="17" id="KW-1185">Reference proteome</keyword>
<dbReference type="Gene3D" id="2.70.98.90">
    <property type="match status" value="1"/>
</dbReference>
<dbReference type="InterPro" id="IPR001708">
    <property type="entry name" value="YidC/ALB3/OXA1/COX18"/>
</dbReference>
<evidence type="ECO:0000256" key="5">
    <source>
        <dbReference type="ARBA" id="ARBA00022475"/>
    </source>
</evidence>
<dbReference type="InterPro" id="IPR028053">
    <property type="entry name" value="Membr_insert_YidC_N"/>
</dbReference>
<keyword evidence="5 13" id="KW-1003">Cell membrane</keyword>
<dbReference type="GO" id="GO:0051205">
    <property type="term" value="P:protein insertion into membrane"/>
    <property type="evidence" value="ECO:0007669"/>
    <property type="project" value="TreeGrafter"/>
</dbReference>
<evidence type="ECO:0000256" key="1">
    <source>
        <dbReference type="ARBA" id="ARBA00004429"/>
    </source>
</evidence>
<evidence type="ECO:0000256" key="6">
    <source>
        <dbReference type="ARBA" id="ARBA00022692"/>
    </source>
</evidence>
<accession>A0A501XEF8</accession>
<evidence type="ECO:0000259" key="15">
    <source>
        <dbReference type="Pfam" id="PF14849"/>
    </source>
</evidence>
<dbReference type="PRINTS" id="PR01900">
    <property type="entry name" value="YIDCPROTEIN"/>
</dbReference>
<evidence type="ECO:0000256" key="8">
    <source>
        <dbReference type="ARBA" id="ARBA00022989"/>
    </source>
</evidence>
<comment type="subunit">
    <text evidence="13">Interacts with the Sec translocase complex via SecD. Specifically interacts with transmembrane segments of nascent integral membrane proteins during membrane integration.</text>
</comment>
<dbReference type="Proteomes" id="UP000319897">
    <property type="component" value="Unassembled WGS sequence"/>
</dbReference>
<dbReference type="CDD" id="cd20070">
    <property type="entry name" value="5TM_YidC_Alb3"/>
    <property type="match status" value="1"/>
</dbReference>
<dbReference type="GO" id="GO:0032977">
    <property type="term" value="F:membrane insertase activity"/>
    <property type="evidence" value="ECO:0007669"/>
    <property type="project" value="InterPro"/>
</dbReference>
<feature type="transmembrane region" description="Helical" evidence="13">
    <location>
        <begin position="357"/>
        <end position="377"/>
    </location>
</feature>
<feature type="transmembrane region" description="Helical" evidence="13">
    <location>
        <begin position="420"/>
        <end position="440"/>
    </location>
</feature>
<reference evidence="16 17" key="1">
    <citation type="submission" date="2019-06" db="EMBL/GenBank/DDBJ databases">
        <authorList>
            <person name="Lee I."/>
            <person name="Jang G.I."/>
            <person name="Hwang C.Y."/>
        </authorList>
    </citation>
    <scope>NUCLEOTIDE SEQUENCE [LARGE SCALE GENOMIC DNA]</scope>
    <source>
        <strain evidence="16 17">PAMC 28131</strain>
    </source>
</reference>
<evidence type="ECO:0000256" key="7">
    <source>
        <dbReference type="ARBA" id="ARBA00022927"/>
    </source>
</evidence>
<evidence type="ECO:0000256" key="11">
    <source>
        <dbReference type="ARBA" id="ARBA00033245"/>
    </source>
</evidence>
<keyword evidence="4 13" id="KW-0813">Transport</keyword>
<evidence type="ECO:0000256" key="9">
    <source>
        <dbReference type="ARBA" id="ARBA00023136"/>
    </source>
</evidence>
<feature type="transmembrane region" description="Helical" evidence="13">
    <location>
        <begin position="330"/>
        <end position="351"/>
    </location>
</feature>
<protein>
    <recommendedName>
        <fullName evidence="3 13">Membrane protein insertase YidC</fullName>
    </recommendedName>
    <alternativeName>
        <fullName evidence="12 13">Foldase YidC</fullName>
    </alternativeName>
    <alternativeName>
        <fullName evidence="11 13">Membrane integrase YidC</fullName>
    </alternativeName>
    <alternativeName>
        <fullName evidence="13">Membrane protein YidC</fullName>
    </alternativeName>
</protein>
<dbReference type="AlphaFoldDB" id="A0A501XEF8"/>
<keyword evidence="7 13" id="KW-0653">Protein transport</keyword>
<gene>
    <name evidence="13 16" type="primary">yidC</name>
    <name evidence="16" type="ORF">FJQ54_16690</name>
</gene>
<dbReference type="GO" id="GO:0015031">
    <property type="term" value="P:protein transport"/>
    <property type="evidence" value="ECO:0007669"/>
    <property type="project" value="UniProtKB-KW"/>
</dbReference>
<evidence type="ECO:0000256" key="10">
    <source>
        <dbReference type="ARBA" id="ARBA00023186"/>
    </source>
</evidence>
<evidence type="ECO:0000256" key="3">
    <source>
        <dbReference type="ARBA" id="ARBA00015325"/>
    </source>
</evidence>
<dbReference type="Pfam" id="PF14849">
    <property type="entry name" value="YidC_periplas"/>
    <property type="match status" value="1"/>
</dbReference>
<comment type="function">
    <text evidence="13">Required for the insertion and/or proper folding and/or complex formation of integral membrane proteins into the membrane. Involved in integration of membrane proteins that insert both dependently and independently of the Sec translocase complex, as well as at least some lipoproteins. Aids folding of multispanning membrane proteins.</text>
</comment>
<feature type="transmembrane region" description="Helical" evidence="13">
    <location>
        <begin position="6"/>
        <end position="25"/>
    </location>
</feature>
<comment type="subcellular location">
    <subcellularLocation>
        <location evidence="1">Cell inner membrane</location>
        <topology evidence="1">Multi-pass membrane protein</topology>
    </subcellularLocation>
    <subcellularLocation>
        <location evidence="13">Cell membrane</location>
        <topology evidence="13">Multi-pass membrane protein</topology>
    </subcellularLocation>
</comment>
<evidence type="ECO:0000256" key="13">
    <source>
        <dbReference type="HAMAP-Rule" id="MF_01810"/>
    </source>
</evidence>
<keyword evidence="10 13" id="KW-0143">Chaperone</keyword>
<evidence type="ECO:0000313" key="17">
    <source>
        <dbReference type="Proteomes" id="UP000319897"/>
    </source>
</evidence>
<proteinExistence type="inferred from homology"/>
<feature type="domain" description="Membrane insertase YidC N-terminal" evidence="15">
    <location>
        <begin position="74"/>
        <end position="345"/>
    </location>
</feature>
<dbReference type="CDD" id="cd19961">
    <property type="entry name" value="EcYidC-like_peri"/>
    <property type="match status" value="1"/>
</dbReference>
<dbReference type="OrthoDB" id="9780552at2"/>
<dbReference type="PANTHER" id="PTHR12428:SF65">
    <property type="entry name" value="CYTOCHROME C OXIDASE ASSEMBLY PROTEIN COX18, MITOCHONDRIAL"/>
    <property type="match status" value="1"/>
</dbReference>
<dbReference type="EMBL" id="VFSU01000034">
    <property type="protein sequence ID" value="TPE58684.1"/>
    <property type="molecule type" value="Genomic_DNA"/>
</dbReference>
<dbReference type="InterPro" id="IPR028055">
    <property type="entry name" value="YidC/Oxa/ALB_C"/>
</dbReference>
<dbReference type="InterPro" id="IPR019998">
    <property type="entry name" value="Membr_insert_YidC"/>
</dbReference>
<keyword evidence="9 13" id="KW-0472">Membrane</keyword>
<organism evidence="16 17">
    <name type="scientific">Sandaracinobacter neustonicus</name>
    <dbReference type="NCBI Taxonomy" id="1715348"/>
    <lineage>
        <taxon>Bacteria</taxon>
        <taxon>Pseudomonadati</taxon>
        <taxon>Pseudomonadota</taxon>
        <taxon>Alphaproteobacteria</taxon>
        <taxon>Sphingomonadales</taxon>
        <taxon>Sphingosinicellaceae</taxon>
        <taxon>Sandaracinobacter</taxon>
    </lineage>
</organism>
<evidence type="ECO:0000313" key="16">
    <source>
        <dbReference type="EMBL" id="TPE58684.1"/>
    </source>
</evidence>
<keyword evidence="8 13" id="KW-1133">Transmembrane helix</keyword>
<sequence>MTQENRNLILAVVLSALVLFGWTFASERLFPAPKTPPAATATAAAGGGPVLPGAAANVPVVAPSADTLAAVGARVRIETPRLEGSINLTGARFDDLVLKDHLVSLPPSKPIRLFSPSGSKDAYFAGYGWVGPGAPPADAEWTANAATLSVGKPVTLSWRSPQGLIFQQIVSVDANFLFTVEQRVANASAAPVSLRAFGYVNRTGRGPDKNGINLHVGPIAVLDGKLLEGDIDYDKLRDKGPQTINSKGGWLGITDKHWLAALIPDQQAAIEARFTAADAERYQVDWLKAPATVNTGEAAITTSHLFAGAKEVRLLNQVRDELGVPLFDRALAWGWFWFIAQPIFGLLAWLYGHLGNYALAIVGLTLIVRAVLFPIANKQYASMAKMRIFAPKMKEIQEKYKDDKQKQQFELMELYKKEKINPLAGCLPILLQIPIFYALYKTLLITVEMRHQPAFLWIKDLAAPDPLTPLNLFGLLPFDLPPFLHLGILPIILGVTMWAQFKLNPQPMDEIQAKVFAFMPWIFMFMMAPFAAGLQIYWIVNNLVSILQQWILLKKYPAPAPAPAATK</sequence>
<dbReference type="PRINTS" id="PR00701">
    <property type="entry name" value="60KDINNERMP"/>
</dbReference>
<dbReference type="InterPro" id="IPR038221">
    <property type="entry name" value="YidC_periplasmic_sf"/>
</dbReference>
<name>A0A501XEF8_9SPHN</name>
<feature type="transmembrane region" description="Helical" evidence="13">
    <location>
        <begin position="515"/>
        <end position="540"/>
    </location>
</feature>
<feature type="transmembrane region" description="Helical" evidence="13">
    <location>
        <begin position="483"/>
        <end position="503"/>
    </location>
</feature>
<dbReference type="NCBIfam" id="TIGR03592">
    <property type="entry name" value="yidC_oxa1_cterm"/>
    <property type="match status" value="1"/>
</dbReference>
<dbReference type="Pfam" id="PF02096">
    <property type="entry name" value="60KD_IMP"/>
    <property type="match status" value="1"/>
</dbReference>
<dbReference type="HAMAP" id="MF_01810">
    <property type="entry name" value="YidC_type1"/>
    <property type="match status" value="1"/>
</dbReference>
<comment type="similarity">
    <text evidence="2 13">Belongs to the OXA1/ALB3/YidC family. Type 1 subfamily.</text>
</comment>
<evidence type="ECO:0000256" key="2">
    <source>
        <dbReference type="ARBA" id="ARBA00010527"/>
    </source>
</evidence>
<dbReference type="NCBIfam" id="NF002353">
    <property type="entry name" value="PRK01318.1-4"/>
    <property type="match status" value="1"/>
</dbReference>
<dbReference type="GO" id="GO:0005886">
    <property type="term" value="C:plasma membrane"/>
    <property type="evidence" value="ECO:0007669"/>
    <property type="project" value="UniProtKB-SubCell"/>
</dbReference>
<keyword evidence="6 13" id="KW-0812">Transmembrane</keyword>
<dbReference type="InterPro" id="IPR047196">
    <property type="entry name" value="YidC_ALB_C"/>
</dbReference>
<dbReference type="NCBIfam" id="TIGR03593">
    <property type="entry name" value="yidC_nterm"/>
    <property type="match status" value="1"/>
</dbReference>
<evidence type="ECO:0000256" key="12">
    <source>
        <dbReference type="ARBA" id="ARBA00033342"/>
    </source>
</evidence>
<evidence type="ECO:0000259" key="14">
    <source>
        <dbReference type="Pfam" id="PF02096"/>
    </source>
</evidence>
<evidence type="ECO:0000256" key="4">
    <source>
        <dbReference type="ARBA" id="ARBA00022448"/>
    </source>
</evidence>
<dbReference type="RefSeq" id="WP_140929536.1">
    <property type="nucleotide sequence ID" value="NZ_VFSU01000034.1"/>
</dbReference>
<feature type="domain" description="Membrane insertase YidC/Oxa/ALB C-terminal" evidence="14">
    <location>
        <begin position="357"/>
        <end position="552"/>
    </location>
</feature>
<comment type="caution">
    <text evidence="16">The sequence shown here is derived from an EMBL/GenBank/DDBJ whole genome shotgun (WGS) entry which is preliminary data.</text>
</comment>